<accession>A0A8K0RK45</accession>
<reference evidence="1" key="1">
    <citation type="journal article" date="2021" name="Nat. Commun.">
        <title>Genetic determinants of endophytism in the Arabidopsis root mycobiome.</title>
        <authorList>
            <person name="Mesny F."/>
            <person name="Miyauchi S."/>
            <person name="Thiergart T."/>
            <person name="Pickel B."/>
            <person name="Atanasova L."/>
            <person name="Karlsson M."/>
            <person name="Huettel B."/>
            <person name="Barry K.W."/>
            <person name="Haridas S."/>
            <person name="Chen C."/>
            <person name="Bauer D."/>
            <person name="Andreopoulos W."/>
            <person name="Pangilinan J."/>
            <person name="LaButti K."/>
            <person name="Riley R."/>
            <person name="Lipzen A."/>
            <person name="Clum A."/>
            <person name="Drula E."/>
            <person name="Henrissat B."/>
            <person name="Kohler A."/>
            <person name="Grigoriev I.V."/>
            <person name="Martin F.M."/>
            <person name="Hacquard S."/>
        </authorList>
    </citation>
    <scope>NUCLEOTIDE SEQUENCE</scope>
    <source>
        <strain evidence="1">MPI-SDFR-AT-0068</strain>
    </source>
</reference>
<proteinExistence type="predicted"/>
<feature type="non-terminal residue" evidence="1">
    <location>
        <position position="133"/>
    </location>
</feature>
<organism evidence="1 2">
    <name type="scientific">Fusarium tricinctum</name>
    <dbReference type="NCBI Taxonomy" id="61284"/>
    <lineage>
        <taxon>Eukaryota</taxon>
        <taxon>Fungi</taxon>
        <taxon>Dikarya</taxon>
        <taxon>Ascomycota</taxon>
        <taxon>Pezizomycotina</taxon>
        <taxon>Sordariomycetes</taxon>
        <taxon>Hypocreomycetidae</taxon>
        <taxon>Hypocreales</taxon>
        <taxon>Nectriaceae</taxon>
        <taxon>Fusarium</taxon>
        <taxon>Fusarium tricinctum species complex</taxon>
    </lineage>
</organism>
<evidence type="ECO:0000313" key="1">
    <source>
        <dbReference type="EMBL" id="KAH7231037.1"/>
    </source>
</evidence>
<dbReference type="EMBL" id="JAGPXF010000009">
    <property type="protein sequence ID" value="KAH7231037.1"/>
    <property type="molecule type" value="Genomic_DNA"/>
</dbReference>
<keyword evidence="2" id="KW-1185">Reference proteome</keyword>
<dbReference type="Proteomes" id="UP000813427">
    <property type="component" value="Unassembled WGS sequence"/>
</dbReference>
<dbReference type="AlphaFoldDB" id="A0A8K0RK45"/>
<evidence type="ECO:0000313" key="2">
    <source>
        <dbReference type="Proteomes" id="UP000813427"/>
    </source>
</evidence>
<name>A0A8K0RK45_9HYPO</name>
<protein>
    <submittedName>
        <fullName evidence="1">Uncharacterized protein</fullName>
    </submittedName>
</protein>
<dbReference type="OrthoDB" id="5075206at2759"/>
<sequence length="133" mass="15231">LIYVQYHKSQEQSGTQRDNIRFLPPAIGNLLLTYLAYVPPLRQVFLRQRKPGALLSPYLWSKPNGDVWEDRTVSSCLRRAYARARVPQFQVAWWHQAAASITKEKFSAREQANFNLAEVGVLGEEVEDDAELA</sequence>
<comment type="caution">
    <text evidence="1">The sequence shown here is derived from an EMBL/GenBank/DDBJ whole genome shotgun (WGS) entry which is preliminary data.</text>
</comment>
<feature type="non-terminal residue" evidence="1">
    <location>
        <position position="1"/>
    </location>
</feature>
<gene>
    <name evidence="1" type="ORF">BKA59DRAFT_381081</name>
</gene>